<organism evidence="1 2">
    <name type="scientific">Bacillus thuringiensis subsp. tolworthi</name>
    <dbReference type="NCBI Taxonomy" id="1442"/>
    <lineage>
        <taxon>Bacteria</taxon>
        <taxon>Bacillati</taxon>
        <taxon>Bacillota</taxon>
        <taxon>Bacilli</taxon>
        <taxon>Bacillales</taxon>
        <taxon>Bacillaceae</taxon>
        <taxon>Bacillus</taxon>
        <taxon>Bacillus cereus group</taxon>
    </lineage>
</organism>
<dbReference type="Pfam" id="PF05107">
    <property type="entry name" value="Cas_Cas7"/>
    <property type="match status" value="1"/>
</dbReference>
<geneLocation type="plasmid" evidence="2">
    <name>pKK2 DNA</name>
</geneLocation>
<dbReference type="GO" id="GO:0043571">
    <property type="term" value="P:maintenance of CRISPR repeat elements"/>
    <property type="evidence" value="ECO:0007669"/>
    <property type="project" value="InterPro"/>
</dbReference>
<evidence type="ECO:0000313" key="2">
    <source>
        <dbReference type="Proteomes" id="UP000055316"/>
    </source>
</evidence>
<dbReference type="AlphaFoldDB" id="A0A9W4EY06"/>
<sequence length="78" mass="8972">MLILESMFFYGSINTQLAEKTGFTNEDAEMMKNALVPLIENDASAARPEGIIEVHRVCWWDHIVQNLVNTPLQKYIVY</sequence>
<keyword evidence="1" id="KW-0614">Plasmid</keyword>
<accession>A0A9W4EY06</accession>
<dbReference type="EMBL" id="AP014866">
    <property type="protein sequence ID" value="BAR87658.1"/>
    <property type="molecule type" value="Genomic_DNA"/>
</dbReference>
<name>A0A9W4EY06_BACTO</name>
<gene>
    <name evidence="1" type="ORF">KNN_06925</name>
</gene>
<proteinExistence type="predicted"/>
<protein>
    <submittedName>
        <fullName evidence="1">CRISPR-associated protein, Csd2</fullName>
    </submittedName>
</protein>
<evidence type="ECO:0000313" key="1">
    <source>
        <dbReference type="EMBL" id="BAR87658.1"/>
    </source>
</evidence>
<dbReference type="InterPro" id="IPR006482">
    <property type="entry name" value="Cas7_Csh2/Csh2"/>
</dbReference>
<reference evidence="1 2" key="1">
    <citation type="submission" date="2015-05" db="EMBL/GenBank/DDBJ databases">
        <title>Whole genome sequence of Bacillus thuringiensis serovar tolworthi Pasteur Institute Standard strain.</title>
        <authorList>
            <person name="Kanda K."/>
            <person name="Nakashima K."/>
            <person name="Nagano Y."/>
        </authorList>
    </citation>
    <scope>NUCLEOTIDE SEQUENCE [LARGE SCALE GENOMIC DNA]</scope>
    <source>
        <strain evidence="1 2">Pasteur Institute Standard strain</strain>
        <plasmid evidence="2">pKK2 DNA</plasmid>
    </source>
</reference>
<dbReference type="Proteomes" id="UP000055316">
    <property type="component" value="Plasmid pKK2"/>
</dbReference>